<proteinExistence type="predicted"/>
<protein>
    <submittedName>
        <fullName evidence="2">Uncharacterized protein</fullName>
    </submittedName>
</protein>
<evidence type="ECO:0000313" key="2">
    <source>
        <dbReference type="EMBL" id="CAG8959734.1"/>
    </source>
</evidence>
<evidence type="ECO:0000313" key="3">
    <source>
        <dbReference type="Proteomes" id="UP000696280"/>
    </source>
</evidence>
<reference evidence="2" key="1">
    <citation type="submission" date="2021-07" db="EMBL/GenBank/DDBJ databases">
        <authorList>
            <person name="Durling M."/>
        </authorList>
    </citation>
    <scope>NUCLEOTIDE SEQUENCE</scope>
</reference>
<organism evidence="2 3">
    <name type="scientific">Hymenoscyphus fraxineus</name>
    <dbReference type="NCBI Taxonomy" id="746836"/>
    <lineage>
        <taxon>Eukaryota</taxon>
        <taxon>Fungi</taxon>
        <taxon>Dikarya</taxon>
        <taxon>Ascomycota</taxon>
        <taxon>Pezizomycotina</taxon>
        <taxon>Leotiomycetes</taxon>
        <taxon>Helotiales</taxon>
        <taxon>Helotiaceae</taxon>
        <taxon>Hymenoscyphus</taxon>
    </lineage>
</organism>
<dbReference type="EMBL" id="CAJVRL010000092">
    <property type="protein sequence ID" value="CAG8959734.1"/>
    <property type="molecule type" value="Genomic_DNA"/>
</dbReference>
<comment type="caution">
    <text evidence="2">The sequence shown here is derived from an EMBL/GenBank/DDBJ whole genome shotgun (WGS) entry which is preliminary data.</text>
</comment>
<feature type="compositionally biased region" description="Polar residues" evidence="1">
    <location>
        <begin position="10"/>
        <end position="21"/>
    </location>
</feature>
<name>A0A9N9PMK2_9HELO</name>
<dbReference type="OrthoDB" id="10578331at2759"/>
<evidence type="ECO:0000256" key="1">
    <source>
        <dbReference type="SAM" id="MobiDB-lite"/>
    </source>
</evidence>
<keyword evidence="3" id="KW-1185">Reference proteome</keyword>
<dbReference type="AlphaFoldDB" id="A0A9N9PMK2"/>
<feature type="compositionally biased region" description="Polar residues" evidence="1">
    <location>
        <begin position="48"/>
        <end position="60"/>
    </location>
</feature>
<accession>A0A9N9PMK2</accession>
<feature type="region of interest" description="Disordered" evidence="1">
    <location>
        <begin position="78"/>
        <end position="111"/>
    </location>
</feature>
<dbReference type="Proteomes" id="UP000696280">
    <property type="component" value="Unassembled WGS sequence"/>
</dbReference>
<gene>
    <name evidence="2" type="ORF">HYFRA_00001640</name>
</gene>
<feature type="compositionally biased region" description="Polar residues" evidence="1">
    <location>
        <begin position="96"/>
        <end position="111"/>
    </location>
</feature>
<feature type="region of interest" description="Disordered" evidence="1">
    <location>
        <begin position="1"/>
        <end position="60"/>
    </location>
</feature>
<sequence>MNAEMRRNNMDSFRSGSSKGPSQAPLEEQDEPLLSATKRLERLELTKNPCQTGESTQTPASWITMMPALQTTAALLNDPLPEPQTLSRQRSEPALPSQSTTTNLSVQHPGR</sequence>